<protein>
    <submittedName>
        <fullName evidence="2">Uncharacterized protein</fullName>
    </submittedName>
</protein>
<organism evidence="2 3">
    <name type="scientific">Lates japonicus</name>
    <name type="common">Japanese lates</name>
    <dbReference type="NCBI Taxonomy" id="270547"/>
    <lineage>
        <taxon>Eukaryota</taxon>
        <taxon>Metazoa</taxon>
        <taxon>Chordata</taxon>
        <taxon>Craniata</taxon>
        <taxon>Vertebrata</taxon>
        <taxon>Euteleostomi</taxon>
        <taxon>Actinopterygii</taxon>
        <taxon>Neopterygii</taxon>
        <taxon>Teleostei</taxon>
        <taxon>Neoteleostei</taxon>
        <taxon>Acanthomorphata</taxon>
        <taxon>Carangaria</taxon>
        <taxon>Carangaria incertae sedis</taxon>
        <taxon>Centropomidae</taxon>
        <taxon>Lates</taxon>
    </lineage>
</organism>
<gene>
    <name evidence="2" type="ORF">AKAME5_002238300</name>
</gene>
<keyword evidence="3" id="KW-1185">Reference proteome</keyword>
<accession>A0AAD3NEQ6</accession>
<evidence type="ECO:0000313" key="3">
    <source>
        <dbReference type="Proteomes" id="UP001279410"/>
    </source>
</evidence>
<name>A0AAD3NEQ6_LATJO</name>
<feature type="non-terminal residue" evidence="2">
    <location>
        <position position="85"/>
    </location>
</feature>
<evidence type="ECO:0000313" key="2">
    <source>
        <dbReference type="EMBL" id="GLD71063.1"/>
    </source>
</evidence>
<feature type="compositionally biased region" description="Basic and acidic residues" evidence="1">
    <location>
        <begin position="49"/>
        <end position="69"/>
    </location>
</feature>
<comment type="caution">
    <text evidence="2">The sequence shown here is derived from an EMBL/GenBank/DDBJ whole genome shotgun (WGS) entry which is preliminary data.</text>
</comment>
<feature type="non-terminal residue" evidence="2">
    <location>
        <position position="1"/>
    </location>
</feature>
<evidence type="ECO:0000256" key="1">
    <source>
        <dbReference type="SAM" id="MobiDB-lite"/>
    </source>
</evidence>
<dbReference type="Proteomes" id="UP001279410">
    <property type="component" value="Unassembled WGS sequence"/>
</dbReference>
<proteinExistence type="predicted"/>
<dbReference type="EMBL" id="BRZM01000502">
    <property type="protein sequence ID" value="GLD71063.1"/>
    <property type="molecule type" value="Genomic_DNA"/>
</dbReference>
<reference evidence="2" key="1">
    <citation type="submission" date="2022-08" db="EMBL/GenBank/DDBJ databases">
        <title>Genome sequencing of akame (Lates japonicus).</title>
        <authorList>
            <person name="Hashiguchi Y."/>
            <person name="Takahashi H."/>
        </authorList>
    </citation>
    <scope>NUCLEOTIDE SEQUENCE</scope>
    <source>
        <strain evidence="2">Kochi</strain>
    </source>
</reference>
<dbReference type="AlphaFoldDB" id="A0AAD3NEQ6"/>
<dbReference type="PANTHER" id="PTHR33488">
    <property type="entry name" value="ZGC:162509"/>
    <property type="match status" value="1"/>
</dbReference>
<dbReference type="PANTHER" id="PTHR33488:SF2">
    <property type="entry name" value="EARLY ENDOSOME ANTIGEN 1-LIKE"/>
    <property type="match status" value="1"/>
</dbReference>
<feature type="region of interest" description="Disordered" evidence="1">
    <location>
        <begin position="42"/>
        <end position="69"/>
    </location>
</feature>
<sequence>YTDVINLIQELLEACINAEHFYGEEMEKVKMKLEENKLREQSARQLSEQSKKAMEAMSKQMEEAQDAYKKAMDSLPSGWEMIGMD</sequence>